<sequence length="76" mass="7947">MAGLDETVETLGMPAVAAAHPEEMRAEADLRLGSRVALRAAARMTPAGLLAAGIMASAVLLSAALLVRALRPLRRW</sequence>
<feature type="transmembrane region" description="Helical" evidence="1">
    <location>
        <begin position="47"/>
        <end position="67"/>
    </location>
</feature>
<evidence type="ECO:0000256" key="1">
    <source>
        <dbReference type="SAM" id="Phobius"/>
    </source>
</evidence>
<evidence type="ECO:0000313" key="2">
    <source>
        <dbReference type="EMBL" id="MDO9712936.1"/>
    </source>
</evidence>
<keyword evidence="1" id="KW-0812">Transmembrane</keyword>
<keyword evidence="1" id="KW-0472">Membrane</keyword>
<dbReference type="RefSeq" id="WP_305107795.1">
    <property type="nucleotide sequence ID" value="NZ_JAUTWS010000063.1"/>
</dbReference>
<protein>
    <submittedName>
        <fullName evidence="2">Uncharacterized protein</fullName>
    </submittedName>
</protein>
<evidence type="ECO:0000313" key="3">
    <source>
        <dbReference type="Proteomes" id="UP001243009"/>
    </source>
</evidence>
<gene>
    <name evidence="2" type="ORF">Q7A36_31700</name>
</gene>
<keyword evidence="3" id="KW-1185">Reference proteome</keyword>
<keyword evidence="1" id="KW-1133">Transmembrane helix</keyword>
<name>A0ABT9E9V6_9PROT</name>
<dbReference type="EMBL" id="JAUTWS010000063">
    <property type="protein sequence ID" value="MDO9712936.1"/>
    <property type="molecule type" value="Genomic_DNA"/>
</dbReference>
<accession>A0ABT9E9V6</accession>
<comment type="caution">
    <text evidence="2">The sequence shown here is derived from an EMBL/GenBank/DDBJ whole genome shotgun (WGS) entry which is preliminary data.</text>
</comment>
<dbReference type="Proteomes" id="UP001243009">
    <property type="component" value="Unassembled WGS sequence"/>
</dbReference>
<proteinExistence type="predicted"/>
<reference evidence="2 3" key="1">
    <citation type="submission" date="2023-08" db="EMBL/GenBank/DDBJ databases">
        <title>The draft genome sequence of Paracraurococcus sp. LOR1-02.</title>
        <authorList>
            <person name="Kingkaew E."/>
            <person name="Tanasupawat S."/>
        </authorList>
    </citation>
    <scope>NUCLEOTIDE SEQUENCE [LARGE SCALE GENOMIC DNA]</scope>
    <source>
        <strain evidence="2 3">LOR1-02</strain>
    </source>
</reference>
<organism evidence="2 3">
    <name type="scientific">Paracraurococcus lichenis</name>
    <dbReference type="NCBI Taxonomy" id="3064888"/>
    <lineage>
        <taxon>Bacteria</taxon>
        <taxon>Pseudomonadati</taxon>
        <taxon>Pseudomonadota</taxon>
        <taxon>Alphaproteobacteria</taxon>
        <taxon>Acetobacterales</taxon>
        <taxon>Roseomonadaceae</taxon>
        <taxon>Paracraurococcus</taxon>
    </lineage>
</organism>